<dbReference type="EMBL" id="MTEI01000020">
    <property type="protein sequence ID" value="OQW86241.1"/>
    <property type="molecule type" value="Genomic_DNA"/>
</dbReference>
<name>A0A1W9KQ10_9BURK</name>
<evidence type="ECO:0000313" key="3">
    <source>
        <dbReference type="Proteomes" id="UP000192505"/>
    </source>
</evidence>
<evidence type="ECO:0000259" key="1">
    <source>
        <dbReference type="SMART" id="SM00382"/>
    </source>
</evidence>
<accession>A0A1W9KQ10</accession>
<dbReference type="SUPFAM" id="SSF52540">
    <property type="entry name" value="P-loop containing nucleoside triphosphate hydrolases"/>
    <property type="match status" value="1"/>
</dbReference>
<dbReference type="Gene3D" id="3.40.50.300">
    <property type="entry name" value="P-loop containing nucleotide triphosphate hydrolases"/>
    <property type="match status" value="1"/>
</dbReference>
<dbReference type="AlphaFoldDB" id="A0A1W9KQ10"/>
<feature type="domain" description="AAA+ ATPase" evidence="1">
    <location>
        <begin position="48"/>
        <end position="226"/>
    </location>
</feature>
<dbReference type="InterPro" id="IPR027417">
    <property type="entry name" value="P-loop_NTPase"/>
</dbReference>
<reference evidence="2 3" key="1">
    <citation type="submission" date="2017-01" db="EMBL/GenBank/DDBJ databases">
        <title>Novel large sulfur bacteria in the metagenomes of groundwater-fed chemosynthetic microbial mats in the Lake Huron basin.</title>
        <authorList>
            <person name="Sharrar A.M."/>
            <person name="Flood B.E."/>
            <person name="Bailey J.V."/>
            <person name="Jones D.S."/>
            <person name="Biddanda B."/>
            <person name="Ruberg S.A."/>
            <person name="Marcus D.N."/>
            <person name="Dick G.J."/>
        </authorList>
    </citation>
    <scope>NUCLEOTIDE SEQUENCE [LARGE SCALE GENOMIC DNA]</scope>
    <source>
        <strain evidence="2">A7</strain>
    </source>
</reference>
<dbReference type="InterPro" id="IPR003593">
    <property type="entry name" value="AAA+_ATPase"/>
</dbReference>
<comment type="caution">
    <text evidence="2">The sequence shown here is derived from an EMBL/GenBank/DDBJ whole genome shotgun (WGS) entry which is preliminary data.</text>
</comment>
<gene>
    <name evidence="2" type="ORF">BWK72_18345</name>
</gene>
<dbReference type="Pfam" id="PF13481">
    <property type="entry name" value="AAA_25"/>
    <property type="match status" value="1"/>
</dbReference>
<proteinExistence type="predicted"/>
<evidence type="ECO:0000313" key="2">
    <source>
        <dbReference type="EMBL" id="OQW86241.1"/>
    </source>
</evidence>
<dbReference type="SMART" id="SM00382">
    <property type="entry name" value="AAA"/>
    <property type="match status" value="1"/>
</dbReference>
<protein>
    <recommendedName>
        <fullName evidence="1">AAA+ ATPase domain-containing protein</fullName>
    </recommendedName>
</protein>
<dbReference type="Gene3D" id="1.10.10.60">
    <property type="entry name" value="Homeodomain-like"/>
    <property type="match status" value="1"/>
</dbReference>
<organism evidence="2 3">
    <name type="scientific">Rhodoferax ferrireducens</name>
    <dbReference type="NCBI Taxonomy" id="192843"/>
    <lineage>
        <taxon>Bacteria</taxon>
        <taxon>Pseudomonadati</taxon>
        <taxon>Pseudomonadota</taxon>
        <taxon>Betaproteobacteria</taxon>
        <taxon>Burkholderiales</taxon>
        <taxon>Comamonadaceae</taxon>
        <taxon>Rhodoferax</taxon>
    </lineage>
</organism>
<dbReference type="Proteomes" id="UP000192505">
    <property type="component" value="Unassembled WGS sequence"/>
</dbReference>
<sequence length="325" mass="35377">MSPDLLALVDEQAAALPTFTPLAAMDLRELALHQFKHREPLLLPWLNSQDLAMIFAGRGIGKTHLAMGISMAVATGGTFAKWSAPRPAKVLYLDGELPGAVLQTRLAMHLPDVEPAPGFLRLFTPDLLPEGVPLPDLSTLDGQYTINAMMEDDTELVVIDNLSAWCRTGRENEAESWHPIATWILQLRRRGLAVLLIHHAGKGGQQRGTSKREDLLDVVIGLSRPKDYDPKQGAVFVLEFTKARNLAGDDAQSLELELGGDETRAVWKCSTVEASTFDRVVTLANEGLSQAEIATELDLNKSSVSRHLRNAKGLGVLHSTARAAS</sequence>